<protein>
    <submittedName>
        <fullName evidence="1">Uncharacterized protein</fullName>
    </submittedName>
</protein>
<accession>A0A8X6QMX8</accession>
<sequence>AGIRDHRYLWPEYPGRGVVPFVLDPSVGAYDTRVPHLDNLNADDD</sequence>
<dbReference type="Proteomes" id="UP000887013">
    <property type="component" value="Unassembled WGS sequence"/>
</dbReference>
<name>A0A8X6QMX8_NEPPI</name>
<dbReference type="AlphaFoldDB" id="A0A8X6QMX8"/>
<evidence type="ECO:0000313" key="2">
    <source>
        <dbReference type="Proteomes" id="UP000887013"/>
    </source>
</evidence>
<dbReference type="EMBL" id="BMAW01128826">
    <property type="protein sequence ID" value="GFU27594.1"/>
    <property type="molecule type" value="Genomic_DNA"/>
</dbReference>
<gene>
    <name evidence="1" type="ORF">NPIL_103791</name>
</gene>
<comment type="caution">
    <text evidence="1">The sequence shown here is derived from an EMBL/GenBank/DDBJ whole genome shotgun (WGS) entry which is preliminary data.</text>
</comment>
<organism evidence="1 2">
    <name type="scientific">Nephila pilipes</name>
    <name type="common">Giant wood spider</name>
    <name type="synonym">Nephila maculata</name>
    <dbReference type="NCBI Taxonomy" id="299642"/>
    <lineage>
        <taxon>Eukaryota</taxon>
        <taxon>Metazoa</taxon>
        <taxon>Ecdysozoa</taxon>
        <taxon>Arthropoda</taxon>
        <taxon>Chelicerata</taxon>
        <taxon>Arachnida</taxon>
        <taxon>Araneae</taxon>
        <taxon>Araneomorphae</taxon>
        <taxon>Entelegynae</taxon>
        <taxon>Araneoidea</taxon>
        <taxon>Nephilidae</taxon>
        <taxon>Nephila</taxon>
    </lineage>
</organism>
<evidence type="ECO:0000313" key="1">
    <source>
        <dbReference type="EMBL" id="GFU27594.1"/>
    </source>
</evidence>
<keyword evidence="2" id="KW-1185">Reference proteome</keyword>
<reference evidence="1" key="1">
    <citation type="submission" date="2020-08" db="EMBL/GenBank/DDBJ databases">
        <title>Multicomponent nature underlies the extraordinary mechanical properties of spider dragline silk.</title>
        <authorList>
            <person name="Kono N."/>
            <person name="Nakamura H."/>
            <person name="Mori M."/>
            <person name="Yoshida Y."/>
            <person name="Ohtoshi R."/>
            <person name="Malay A.D."/>
            <person name="Moran D.A.P."/>
            <person name="Tomita M."/>
            <person name="Numata K."/>
            <person name="Arakawa K."/>
        </authorList>
    </citation>
    <scope>NUCLEOTIDE SEQUENCE</scope>
</reference>
<feature type="non-terminal residue" evidence="1">
    <location>
        <position position="1"/>
    </location>
</feature>
<proteinExistence type="predicted"/>